<gene>
    <name evidence="1" type="ORF">DBV05_g12557</name>
</gene>
<dbReference type="Proteomes" id="UP000325902">
    <property type="component" value="Unassembled WGS sequence"/>
</dbReference>
<reference evidence="1 2" key="1">
    <citation type="journal article" date="2019" name="Sci. Rep.">
        <title>A multi-omics analysis of the grapevine pathogen Lasiodiplodia theobromae reveals that temperature affects the expression of virulence- and pathogenicity-related genes.</title>
        <authorList>
            <person name="Felix C."/>
            <person name="Meneses R."/>
            <person name="Goncalves M.F.M."/>
            <person name="Tilleman L."/>
            <person name="Duarte A.S."/>
            <person name="Jorrin-Novo J.V."/>
            <person name="Van de Peer Y."/>
            <person name="Deforce D."/>
            <person name="Van Nieuwerburgh F."/>
            <person name="Esteves A.C."/>
            <person name="Alves A."/>
        </authorList>
    </citation>
    <scope>NUCLEOTIDE SEQUENCE [LARGE SCALE GENOMIC DNA]</scope>
    <source>
        <strain evidence="1 2">LA-SOL3</strain>
    </source>
</reference>
<proteinExistence type="predicted"/>
<dbReference type="EMBL" id="VCHE01000280">
    <property type="protein sequence ID" value="KAB2568765.1"/>
    <property type="molecule type" value="Genomic_DNA"/>
</dbReference>
<keyword evidence="2" id="KW-1185">Reference proteome</keyword>
<evidence type="ECO:0000313" key="1">
    <source>
        <dbReference type="EMBL" id="KAB2568765.1"/>
    </source>
</evidence>
<comment type="caution">
    <text evidence="1">The sequence shown here is derived from an EMBL/GenBank/DDBJ whole genome shotgun (WGS) entry which is preliminary data.</text>
</comment>
<dbReference type="Pfam" id="PF08843">
    <property type="entry name" value="AbiEii"/>
    <property type="match status" value="1"/>
</dbReference>
<protein>
    <submittedName>
        <fullName evidence="1">Uncharacterized protein</fullName>
    </submittedName>
</protein>
<dbReference type="AlphaFoldDB" id="A0A5N5CTU5"/>
<dbReference type="OrthoDB" id="5419802at2759"/>
<accession>A0A5N5CTU5</accession>
<dbReference type="SUPFAM" id="SSF81301">
    <property type="entry name" value="Nucleotidyltransferase"/>
    <property type="match status" value="1"/>
</dbReference>
<organism evidence="1 2">
    <name type="scientific">Lasiodiplodia theobromae</name>
    <dbReference type="NCBI Taxonomy" id="45133"/>
    <lineage>
        <taxon>Eukaryota</taxon>
        <taxon>Fungi</taxon>
        <taxon>Dikarya</taxon>
        <taxon>Ascomycota</taxon>
        <taxon>Pezizomycotina</taxon>
        <taxon>Dothideomycetes</taxon>
        <taxon>Dothideomycetes incertae sedis</taxon>
        <taxon>Botryosphaeriales</taxon>
        <taxon>Botryosphaeriaceae</taxon>
        <taxon>Lasiodiplodia</taxon>
    </lineage>
</organism>
<name>A0A5N5CTU5_9PEZI</name>
<evidence type="ECO:0000313" key="2">
    <source>
        <dbReference type="Proteomes" id="UP000325902"/>
    </source>
</evidence>
<sequence>MDGGTIAAAASTIHYALSAKGVEYGIVGGSAVSLLCAHYGLGQRSTNDIDLIIIPDREKNLDASTISKALYEEYPQYFTKIDQYGVQIPAVLIGGELGHAEVEIFDIDAWPHRRQYDLRDPDNDRVTLQVNQYPISVLSPRWIVREKILSQHQRQGAQKEKSDILDIKMLLPLLDDGALKFDTNERIEALNALLAKEPDLRGQLQEKIVCPAVFDAKVANPEI</sequence>
<dbReference type="InterPro" id="IPR043519">
    <property type="entry name" value="NT_sf"/>
</dbReference>
<dbReference type="InterPro" id="IPR014942">
    <property type="entry name" value="AbiEii"/>
</dbReference>
<dbReference type="Gene3D" id="3.30.460.40">
    <property type="match status" value="1"/>
</dbReference>